<evidence type="ECO:0000313" key="3">
    <source>
        <dbReference type="Proteomes" id="UP000775129"/>
    </source>
</evidence>
<dbReference type="EMBL" id="DYWO01000147">
    <property type="protein sequence ID" value="HJF49105.1"/>
    <property type="molecule type" value="Genomic_DNA"/>
</dbReference>
<accession>A0A921KQ07</accession>
<evidence type="ECO:0000313" key="2">
    <source>
        <dbReference type="EMBL" id="HJF49105.1"/>
    </source>
</evidence>
<dbReference type="AlphaFoldDB" id="A0A921KQ07"/>
<feature type="non-terminal residue" evidence="2">
    <location>
        <position position="1"/>
    </location>
</feature>
<feature type="compositionally biased region" description="Acidic residues" evidence="1">
    <location>
        <begin position="107"/>
        <end position="117"/>
    </location>
</feature>
<reference evidence="2" key="1">
    <citation type="journal article" date="2021" name="PeerJ">
        <title>Extensive microbial diversity within the chicken gut microbiome revealed by metagenomics and culture.</title>
        <authorList>
            <person name="Gilroy R."/>
            <person name="Ravi A."/>
            <person name="Getino M."/>
            <person name="Pursley I."/>
            <person name="Horton D.L."/>
            <person name="Alikhan N.F."/>
            <person name="Baker D."/>
            <person name="Gharbi K."/>
            <person name="Hall N."/>
            <person name="Watson M."/>
            <person name="Adriaenssens E.M."/>
            <person name="Foster-Nyarko E."/>
            <person name="Jarju S."/>
            <person name="Secka A."/>
            <person name="Antonio M."/>
            <person name="Oren A."/>
            <person name="Chaudhuri R.R."/>
            <person name="La Ragione R."/>
            <person name="Hildebrand F."/>
            <person name="Pallen M.J."/>
        </authorList>
    </citation>
    <scope>NUCLEOTIDE SEQUENCE</scope>
    <source>
        <strain evidence="2">1647</strain>
    </source>
</reference>
<gene>
    <name evidence="2" type="ORF">K8W24_04795</name>
</gene>
<sequence length="133" mass="13459">RWARIALMALFTADAFARLAVATSMTGDVAHSLLVGAGASALGVMAISSDASRQWVQTLRLDPRERTAEEDDDGAVEGGEERAADGRGDGTIEGGGGPAAAGSTDGTADDTADDRDDDPGRGAEEGRATAPTL</sequence>
<feature type="compositionally biased region" description="Basic and acidic residues" evidence="1">
    <location>
        <begin position="118"/>
        <end position="127"/>
    </location>
</feature>
<name>A0A921KQ07_9MICO</name>
<proteinExistence type="predicted"/>
<organism evidence="2 3">
    <name type="scientific">Brachybacterium paraconglomeratum</name>
    <dbReference type="NCBI Taxonomy" id="173362"/>
    <lineage>
        <taxon>Bacteria</taxon>
        <taxon>Bacillati</taxon>
        <taxon>Actinomycetota</taxon>
        <taxon>Actinomycetes</taxon>
        <taxon>Micrococcales</taxon>
        <taxon>Dermabacteraceae</taxon>
        <taxon>Brachybacterium</taxon>
    </lineage>
</organism>
<feature type="region of interest" description="Disordered" evidence="1">
    <location>
        <begin position="60"/>
        <end position="133"/>
    </location>
</feature>
<evidence type="ECO:0000256" key="1">
    <source>
        <dbReference type="SAM" id="MobiDB-lite"/>
    </source>
</evidence>
<dbReference type="Proteomes" id="UP000775129">
    <property type="component" value="Unassembled WGS sequence"/>
</dbReference>
<comment type="caution">
    <text evidence="2">The sequence shown here is derived from an EMBL/GenBank/DDBJ whole genome shotgun (WGS) entry which is preliminary data.</text>
</comment>
<protein>
    <submittedName>
        <fullName evidence="2">Uncharacterized protein</fullName>
    </submittedName>
</protein>
<reference evidence="2" key="2">
    <citation type="submission" date="2021-09" db="EMBL/GenBank/DDBJ databases">
        <authorList>
            <person name="Gilroy R."/>
        </authorList>
    </citation>
    <scope>NUCLEOTIDE SEQUENCE</scope>
    <source>
        <strain evidence="2">1647</strain>
    </source>
</reference>
<feature type="compositionally biased region" description="Basic and acidic residues" evidence="1">
    <location>
        <begin position="79"/>
        <end position="90"/>
    </location>
</feature>